<accession>A0A8S5NQJ3</accession>
<reference evidence="1" key="1">
    <citation type="journal article" date="2021" name="Proc. Natl. Acad. Sci. U.S.A.">
        <title>A Catalog of Tens of Thousands of Viruses from Human Metagenomes Reveals Hidden Associations with Chronic Diseases.</title>
        <authorList>
            <person name="Tisza M.J."/>
            <person name="Buck C.B."/>
        </authorList>
    </citation>
    <scope>NUCLEOTIDE SEQUENCE</scope>
    <source>
        <strain evidence="1">CtDXA22</strain>
    </source>
</reference>
<dbReference type="InterPro" id="IPR010064">
    <property type="entry name" value="HK97-gp10_tail"/>
</dbReference>
<evidence type="ECO:0000313" key="1">
    <source>
        <dbReference type="EMBL" id="DAD96554.1"/>
    </source>
</evidence>
<protein>
    <submittedName>
        <fullName evidence="1">Putative tail component</fullName>
    </submittedName>
</protein>
<name>A0A8S5NQJ3_9CAUD</name>
<dbReference type="EMBL" id="BK015219">
    <property type="protein sequence ID" value="DAD96554.1"/>
    <property type="molecule type" value="Genomic_DNA"/>
</dbReference>
<organism evidence="1">
    <name type="scientific">Siphoviridae sp. ctDXA22</name>
    <dbReference type="NCBI Taxonomy" id="2826198"/>
    <lineage>
        <taxon>Viruses</taxon>
        <taxon>Duplodnaviria</taxon>
        <taxon>Heunggongvirae</taxon>
        <taxon>Uroviricota</taxon>
        <taxon>Caudoviricetes</taxon>
    </lineage>
</organism>
<sequence length="147" mass="16600">MSSYKKVGIDRIGDTLSKELATYSADVQMGVRLLVDEKAEELKNEIKKNAPVGKRKKYRKSFRIKVTNETFRFYEKTVYAAKPEYRLTHLLEKARKKRGKKGGTVQPKVHIAPATEKIHGEFEAGIKKLIKSSEAMGGGDMSGIKRI</sequence>
<dbReference type="Pfam" id="PF04883">
    <property type="entry name" value="HK97-gp10_like"/>
    <property type="match status" value="1"/>
</dbReference>
<proteinExistence type="predicted"/>